<dbReference type="AlphaFoldDB" id="A0A218Z309"/>
<evidence type="ECO:0000313" key="2">
    <source>
        <dbReference type="EMBL" id="OWP02132.1"/>
    </source>
</evidence>
<proteinExistence type="predicted"/>
<keyword evidence="3" id="KW-1185">Reference proteome</keyword>
<dbReference type="InParanoid" id="A0A218Z309"/>
<organism evidence="2 3">
    <name type="scientific">Diplocarpon coronariae</name>
    <dbReference type="NCBI Taxonomy" id="2795749"/>
    <lineage>
        <taxon>Eukaryota</taxon>
        <taxon>Fungi</taxon>
        <taxon>Dikarya</taxon>
        <taxon>Ascomycota</taxon>
        <taxon>Pezizomycotina</taxon>
        <taxon>Leotiomycetes</taxon>
        <taxon>Helotiales</taxon>
        <taxon>Drepanopezizaceae</taxon>
        <taxon>Diplocarpon</taxon>
    </lineage>
</organism>
<evidence type="ECO:0000256" key="1">
    <source>
        <dbReference type="SAM" id="MobiDB-lite"/>
    </source>
</evidence>
<accession>A0A218Z309</accession>
<sequence length="269" mass="30014">MSSAGPSEYPHPSKAEEEPANHYLGYQGQEAISQHQKFTGGNSPSHASPYGMVRRDGASNYNSSRATPANHHLDTPVGSAPTPYDRFLRYEPPAYASPYVMTDGSRTSDQNLPQAMPEALDHGSRRTYEQMPASDQPRRWICCFSKTAPEWMRHASAWMVGTNNMCAARSCIHRQCPDCLLESIESVPDEIRGGDPIENAHTFYNRWAAMDDNEIAHRTEMYTETMEEEYKWGEDTAGNMQAGTDEQVGGEDSASPGWTFDTPPLWLPS</sequence>
<name>A0A218Z309_9HELO</name>
<feature type="compositionally biased region" description="Basic and acidic residues" evidence="1">
    <location>
        <begin position="11"/>
        <end position="20"/>
    </location>
</feature>
<comment type="caution">
    <text evidence="2">The sequence shown here is derived from an EMBL/GenBank/DDBJ whole genome shotgun (WGS) entry which is preliminary data.</text>
</comment>
<reference evidence="2 3" key="1">
    <citation type="submission" date="2017-04" db="EMBL/GenBank/DDBJ databases">
        <title>Draft genome sequence of Marssonina coronaria NL1: causal agent of apple blotch.</title>
        <authorList>
            <person name="Cheng Q."/>
        </authorList>
    </citation>
    <scope>NUCLEOTIDE SEQUENCE [LARGE SCALE GENOMIC DNA]</scope>
    <source>
        <strain evidence="2 3">NL1</strain>
    </source>
</reference>
<protein>
    <submittedName>
        <fullName evidence="2">Uncharacterized protein</fullName>
    </submittedName>
</protein>
<evidence type="ECO:0000313" key="3">
    <source>
        <dbReference type="Proteomes" id="UP000242519"/>
    </source>
</evidence>
<dbReference type="Proteomes" id="UP000242519">
    <property type="component" value="Unassembled WGS sequence"/>
</dbReference>
<gene>
    <name evidence="2" type="ORF">B2J93_5242</name>
</gene>
<dbReference type="EMBL" id="MZNU01000248">
    <property type="protein sequence ID" value="OWP02132.1"/>
    <property type="molecule type" value="Genomic_DNA"/>
</dbReference>
<feature type="region of interest" description="Disordered" evidence="1">
    <location>
        <begin position="237"/>
        <end position="269"/>
    </location>
</feature>
<feature type="compositionally biased region" description="Polar residues" evidence="1">
    <location>
        <begin position="30"/>
        <end position="46"/>
    </location>
</feature>
<feature type="region of interest" description="Disordered" evidence="1">
    <location>
        <begin position="1"/>
        <end position="84"/>
    </location>
</feature>